<keyword evidence="5" id="KW-0560">Oxidoreductase</keyword>
<reference evidence="13" key="1">
    <citation type="journal article" date="2014" name="Proc. Natl. Acad. Sci. U.S.A.">
        <title>Extensive sampling of basidiomycete genomes demonstrates inadequacy of the white-rot/brown-rot paradigm for wood decay fungi.</title>
        <authorList>
            <person name="Riley R."/>
            <person name="Salamov A.A."/>
            <person name="Brown D.W."/>
            <person name="Nagy L.G."/>
            <person name="Floudas D."/>
            <person name="Held B.W."/>
            <person name="Levasseur A."/>
            <person name="Lombard V."/>
            <person name="Morin E."/>
            <person name="Otillar R."/>
            <person name="Lindquist E.A."/>
            <person name="Sun H."/>
            <person name="LaButti K.M."/>
            <person name="Schmutz J."/>
            <person name="Jabbour D."/>
            <person name="Luo H."/>
            <person name="Baker S.E."/>
            <person name="Pisabarro A.G."/>
            <person name="Walton J.D."/>
            <person name="Blanchette R.A."/>
            <person name="Henrissat B."/>
            <person name="Martin F."/>
            <person name="Cullen D."/>
            <person name="Hibbett D.S."/>
            <person name="Grigoriev I.V."/>
        </authorList>
    </citation>
    <scope>NUCLEOTIDE SEQUENCE [LARGE SCALE GENOMIC DNA]</scope>
    <source>
        <strain evidence="13">PC15</strain>
    </source>
</reference>
<evidence type="ECO:0000256" key="6">
    <source>
        <dbReference type="ARBA" id="ARBA00023004"/>
    </source>
</evidence>
<dbReference type="PANTHER" id="PTHR16557">
    <property type="entry name" value="ALKYLATED DNA REPAIR PROTEIN ALKB-RELATED"/>
    <property type="match status" value="1"/>
</dbReference>
<keyword evidence="2 8" id="KW-0479">Metal-binding</keyword>
<feature type="region of interest" description="Disordered" evidence="9">
    <location>
        <begin position="677"/>
        <end position="720"/>
    </location>
</feature>
<evidence type="ECO:0000313" key="12">
    <source>
        <dbReference type="EMBL" id="KDQ33241.1"/>
    </source>
</evidence>
<dbReference type="FunFam" id="3.30.1230.20:FF:000001">
    <property type="entry name" value="40S ribosomal protein S21"/>
    <property type="match status" value="1"/>
</dbReference>
<evidence type="ECO:0000259" key="10">
    <source>
        <dbReference type="PROSITE" id="PS50086"/>
    </source>
</evidence>
<dbReference type="InterPro" id="IPR001931">
    <property type="entry name" value="Ribosomal_eS21"/>
</dbReference>
<dbReference type="Pfam" id="PF13532">
    <property type="entry name" value="2OG-FeII_Oxy_2"/>
    <property type="match status" value="1"/>
</dbReference>
<feature type="compositionally biased region" description="Pro residues" evidence="9">
    <location>
        <begin position="702"/>
        <end position="714"/>
    </location>
</feature>
<dbReference type="Pfam" id="PF00566">
    <property type="entry name" value="RabGAP-TBC"/>
    <property type="match status" value="1"/>
</dbReference>
<dbReference type="InterPro" id="IPR038579">
    <property type="entry name" value="Ribosomal_eS21_sf"/>
</dbReference>
<evidence type="ECO:0000256" key="3">
    <source>
        <dbReference type="ARBA" id="ARBA00022964"/>
    </source>
</evidence>
<feature type="region of interest" description="Disordered" evidence="9">
    <location>
        <begin position="775"/>
        <end position="826"/>
    </location>
</feature>
<dbReference type="Gene3D" id="1.10.472.80">
    <property type="entry name" value="Ypt/Rab-GAP domain of gyp1p, domain 3"/>
    <property type="match status" value="1"/>
</dbReference>
<feature type="binding site" evidence="8">
    <location>
        <position position="371"/>
    </location>
    <ligand>
        <name>Fe cation</name>
        <dbReference type="ChEBI" id="CHEBI:24875"/>
        <note>catalytic</note>
    </ligand>
</feature>
<feature type="binding site" evidence="8">
    <location>
        <position position="316"/>
    </location>
    <ligand>
        <name>Fe cation</name>
        <dbReference type="ChEBI" id="CHEBI:24875"/>
        <note>catalytic</note>
    </ligand>
</feature>
<comment type="similarity">
    <text evidence="1">Belongs to the eukaryotic ribosomal protein eS21 family.</text>
</comment>
<dbReference type="GO" id="GO:0051213">
    <property type="term" value="F:dioxygenase activity"/>
    <property type="evidence" value="ECO:0007669"/>
    <property type="project" value="UniProtKB-KW"/>
</dbReference>
<feature type="region of interest" description="Disordered" evidence="9">
    <location>
        <begin position="168"/>
        <end position="192"/>
    </location>
</feature>
<dbReference type="GO" id="GO:1990904">
    <property type="term" value="C:ribonucleoprotein complex"/>
    <property type="evidence" value="ECO:0007669"/>
    <property type="project" value="UniProtKB-KW"/>
</dbReference>
<dbReference type="Pfam" id="PF01249">
    <property type="entry name" value="Ribosomal_S21e"/>
    <property type="match status" value="1"/>
</dbReference>
<dbReference type="SUPFAM" id="SSF51197">
    <property type="entry name" value="Clavaminate synthase-like"/>
    <property type="match status" value="1"/>
</dbReference>
<feature type="binding site" evidence="8">
    <location>
        <position position="314"/>
    </location>
    <ligand>
        <name>Fe cation</name>
        <dbReference type="ChEBI" id="CHEBI:24875"/>
        <note>catalytic</note>
    </ligand>
</feature>
<protein>
    <recommendedName>
        <fullName evidence="14">Rab-GAP TBC domain-containing protein</fullName>
    </recommendedName>
</protein>
<dbReference type="EMBL" id="KL198004">
    <property type="protein sequence ID" value="KDQ33241.1"/>
    <property type="molecule type" value="Genomic_DNA"/>
</dbReference>
<dbReference type="InterPro" id="IPR018279">
    <property type="entry name" value="Ribosomal_eS21_CS"/>
</dbReference>
<dbReference type="SUPFAM" id="SSF47923">
    <property type="entry name" value="Ypt/Rab-GAP domain of gyp1p"/>
    <property type="match status" value="2"/>
</dbReference>
<dbReference type="InterPro" id="IPR027450">
    <property type="entry name" value="AlkB-like"/>
</dbReference>
<evidence type="ECO:0000256" key="5">
    <source>
        <dbReference type="ARBA" id="ARBA00023002"/>
    </source>
</evidence>
<name>A0A067PBJ0_PLEO1</name>
<dbReference type="PANTHER" id="PTHR16557:SF2">
    <property type="entry name" value="NUCLEIC ACID DIOXYGENASE ALKBH1"/>
    <property type="match status" value="1"/>
</dbReference>
<gene>
    <name evidence="12" type="ORF">PLEOSDRAFT_1060916</name>
</gene>
<accession>A0A067PBJ0</accession>
<evidence type="ECO:0000256" key="9">
    <source>
        <dbReference type="SAM" id="MobiDB-lite"/>
    </source>
</evidence>
<feature type="region of interest" description="Disordered" evidence="9">
    <location>
        <begin position="908"/>
        <end position="927"/>
    </location>
</feature>
<evidence type="ECO:0000259" key="11">
    <source>
        <dbReference type="PROSITE" id="PS51471"/>
    </source>
</evidence>
<dbReference type="InterPro" id="IPR037151">
    <property type="entry name" value="AlkB-like_sf"/>
</dbReference>
<dbReference type="InterPro" id="IPR000195">
    <property type="entry name" value="Rab-GAP-TBC_dom"/>
</dbReference>
<dbReference type="FunFam" id="1.10.472.80:FF:000077">
    <property type="entry name" value="TBC1 domain family member"/>
    <property type="match status" value="1"/>
</dbReference>
<organism evidence="12 13">
    <name type="scientific">Pleurotus ostreatus (strain PC15)</name>
    <name type="common">Oyster mushroom</name>
    <dbReference type="NCBI Taxonomy" id="1137138"/>
    <lineage>
        <taxon>Eukaryota</taxon>
        <taxon>Fungi</taxon>
        <taxon>Dikarya</taxon>
        <taxon>Basidiomycota</taxon>
        <taxon>Agaricomycotina</taxon>
        <taxon>Agaricomycetes</taxon>
        <taxon>Agaricomycetidae</taxon>
        <taxon>Agaricales</taxon>
        <taxon>Pleurotineae</taxon>
        <taxon>Pleurotaceae</taxon>
        <taxon>Pleurotus</taxon>
    </lineage>
</organism>
<feature type="domain" description="Rab-GAP TBC" evidence="10">
    <location>
        <begin position="989"/>
        <end position="1226"/>
    </location>
</feature>
<dbReference type="HOGENOM" id="CLU_004457_6_0_1"/>
<keyword evidence="7" id="KW-0687">Ribonucleoprotein</keyword>
<keyword evidence="4" id="KW-0689">Ribosomal protein</keyword>
<dbReference type="VEuPathDB" id="FungiDB:PLEOSDRAFT_1060916"/>
<keyword evidence="6 8" id="KW-0408">Iron</keyword>
<evidence type="ECO:0000256" key="8">
    <source>
        <dbReference type="PIRSR" id="PIRSR604574-2"/>
    </source>
</evidence>
<feature type="compositionally biased region" description="Polar residues" evidence="9">
    <location>
        <begin position="799"/>
        <end position="808"/>
    </location>
</feature>
<dbReference type="InParanoid" id="A0A067PBJ0"/>
<dbReference type="InterPro" id="IPR004574">
    <property type="entry name" value="Alkb"/>
</dbReference>
<dbReference type="GO" id="GO:0006412">
    <property type="term" value="P:translation"/>
    <property type="evidence" value="ECO:0007669"/>
    <property type="project" value="InterPro"/>
</dbReference>
<dbReference type="GO" id="GO:0046872">
    <property type="term" value="F:metal ion binding"/>
    <property type="evidence" value="ECO:0007669"/>
    <property type="project" value="UniProtKB-KW"/>
</dbReference>
<sequence>MIDLHDPSTKAYKKAKRQYQKATKNRASDTEADWTPFRAAEKRYKARFPPPDLRDVLDIATLDPARAEEVKQGSWTGSVHSVEYRSVPSSATSKAYAIPQIPGLVIIPGFLSHEEQRHLIRWSLADHAKHPNDTNLDTHYLLPRHGLWNTYIESLKDPEHDETIQPRAMVSTDDPSPTQYEPTGPRQLINNTPAAPETFTTISLTPKPPPPPSQNALPSKASELLPKLRWANIGWFYHWGVKQYDFSKGKVEVDGKLRDICKSAVESVDWDALYKGTEDSWGEERAAWRNWNDTYEPDAGIVNFYQTKDTLMAHVDRSEVCATSPLVSISLGNAAVFLIGGLTRDTEPTPILLRSGDVVIMSGPACRRAYHGVPRILEGTLPRHFTDDDTEEWAAFAKYMSTTRININVRQVFPKGFAPDNLVTVQLLVSLSHESHSTDTTSRAHQKVDYQFAAMENDQGVLVDLYVPRKCSATNRLITSKDHASVQINVADVDATGRALGTSTTFALCGQVRSQGESDDSLNRLATKAGRNSPEVVARRPDAEDDKHRLLYTRSKVYVHPTAYARDNIPGFVALVKREATNAVYFLAWIPESLLNEKGDDEWKKFTKIEESSTLDEEDDDVVFIDLPNHRPESYAFSVPLTSIYSLIIHPPSLSSWYGSMAINLINGDTLPTLHFHDDESRSFTAPTPKTPQSSKAGLSSYPPPPTSPSPPPKYSGSWGGDDLLNKLRSYSHLLRSTLQPSLYLVDPSKADMETHTTQIFDDDAVDDILAQSSYANSHSPVPAHRRPRPLSSSPLSPNPYSQRSSVLHRSLGSPTSSSSSPPTQARTALLQSFSNITRATRHAAQNILSHPLAKPIVPHLPDPVRSLINVTGETEWGSWVEKGGVGEFESARVYLARWARIVAEEGERARRREAQSLPSSSASNDAEETSLGVFELLHSAANLPTPKSSRDPAHPIDEATWERWFGKDGRPRVSKEEMKGEVFRRGISPRGHLRRKLWPFVLGVHEWDVTSAEREKQWSEKKRRYKELKTQWCGVAEVFERQDVVDERHRIDVDCRRTDRTHPLFASNPSPNQPSSQTYSISPQIVDIGAQSPSNEHVDRLGSILLTYNFYNTELGYVQGMSDLCAPIYVIMASDDEAEELTFWCFVEVMNRMKQNFLRDQSGMKKQLLTLQQLIGFMDPELYRHLEKIDGLNLFFCFRWVLISFKREFSFDDVLKLWEVLWTDYYSIDFVLFVALAILESHRDMILRYLVEFDEILKYCNELSMTIELDSTIAQAEVLFLSFSQLVADMDRRRAEDLDVPSNQLRQRHNRGSSGLSGNNNIVMPVLSENLRSLLDSTR</sequence>
<dbReference type="PROSITE" id="PS51471">
    <property type="entry name" value="FE2OG_OXY"/>
    <property type="match status" value="1"/>
</dbReference>
<evidence type="ECO:0000256" key="1">
    <source>
        <dbReference type="ARBA" id="ARBA00010228"/>
    </source>
</evidence>
<feature type="compositionally biased region" description="Low complexity" evidence="9">
    <location>
        <begin position="814"/>
        <end position="824"/>
    </location>
</feature>
<dbReference type="Gene3D" id="2.60.120.590">
    <property type="entry name" value="Alpha-ketoglutarate-dependent dioxygenase AlkB-like"/>
    <property type="match status" value="1"/>
</dbReference>
<dbReference type="GO" id="GO:0005634">
    <property type="term" value="C:nucleus"/>
    <property type="evidence" value="ECO:0007669"/>
    <property type="project" value="TreeGrafter"/>
</dbReference>
<dbReference type="SMART" id="SM00164">
    <property type="entry name" value="TBC"/>
    <property type="match status" value="1"/>
</dbReference>
<proteinExistence type="inferred from homology"/>
<evidence type="ECO:0000256" key="7">
    <source>
        <dbReference type="ARBA" id="ARBA00023274"/>
    </source>
</evidence>
<dbReference type="GO" id="GO:0042274">
    <property type="term" value="P:ribosomal small subunit biogenesis"/>
    <property type="evidence" value="ECO:0007669"/>
    <property type="project" value="UniProtKB-ARBA"/>
</dbReference>
<evidence type="ECO:0000256" key="4">
    <source>
        <dbReference type="ARBA" id="ARBA00022980"/>
    </source>
</evidence>
<dbReference type="InterPro" id="IPR035969">
    <property type="entry name" value="Rab-GAP_TBC_sf"/>
</dbReference>
<evidence type="ECO:0008006" key="14">
    <source>
        <dbReference type="Google" id="ProtNLM"/>
    </source>
</evidence>
<evidence type="ECO:0000313" key="13">
    <source>
        <dbReference type="Proteomes" id="UP000027073"/>
    </source>
</evidence>
<dbReference type="GO" id="GO:0003735">
    <property type="term" value="F:structural constituent of ribosome"/>
    <property type="evidence" value="ECO:0007669"/>
    <property type="project" value="InterPro"/>
</dbReference>
<dbReference type="GO" id="GO:0022626">
    <property type="term" value="C:cytosolic ribosome"/>
    <property type="evidence" value="ECO:0007669"/>
    <property type="project" value="UniProtKB-ARBA"/>
</dbReference>
<evidence type="ECO:0000256" key="2">
    <source>
        <dbReference type="ARBA" id="ARBA00022723"/>
    </source>
</evidence>
<dbReference type="OrthoDB" id="10264062at2759"/>
<dbReference type="FunCoup" id="A0A067PBJ0">
    <property type="interactions" value="249"/>
</dbReference>
<dbReference type="PROSITE" id="PS00996">
    <property type="entry name" value="RIBOSOMAL_S21E"/>
    <property type="match status" value="1"/>
</dbReference>
<dbReference type="STRING" id="1137138.A0A067PBJ0"/>
<dbReference type="Proteomes" id="UP000027073">
    <property type="component" value="Unassembled WGS sequence"/>
</dbReference>
<keyword evidence="3" id="KW-0223">Dioxygenase</keyword>
<dbReference type="Gene3D" id="3.30.1230.20">
    <property type="match status" value="1"/>
</dbReference>
<comment type="cofactor">
    <cofactor evidence="8">
        <name>Fe(2+)</name>
        <dbReference type="ChEBI" id="CHEBI:29033"/>
    </cofactor>
    <text evidence="8">Binds 1 Fe(2+) ion per subunit.</text>
</comment>
<feature type="region of interest" description="Disordered" evidence="9">
    <location>
        <begin position="1"/>
        <end position="34"/>
    </location>
</feature>
<dbReference type="Gene3D" id="1.10.8.270">
    <property type="entry name" value="putative rabgap domain of human tbc1 domain family member 14 like domains"/>
    <property type="match status" value="1"/>
</dbReference>
<dbReference type="InterPro" id="IPR005123">
    <property type="entry name" value="Oxoglu/Fe-dep_dioxygenase_dom"/>
</dbReference>
<dbReference type="PROSITE" id="PS50086">
    <property type="entry name" value="TBC_RABGAP"/>
    <property type="match status" value="1"/>
</dbReference>
<feature type="domain" description="Fe2OG dioxygenase" evidence="11">
    <location>
        <begin position="296"/>
        <end position="413"/>
    </location>
</feature>
<feature type="compositionally biased region" description="Polar residues" evidence="9">
    <location>
        <begin position="683"/>
        <end position="698"/>
    </location>
</feature>